<reference evidence="2 3" key="1">
    <citation type="journal article" date="2014" name="Int. J. Syst. Evol. Microbiol.">
        <title>Phaeodactylibacter xiamenensis gen. nov., sp. nov., a member of the family Saprospiraceae isolated from the marine alga Phaeodactylum tricornutum.</title>
        <authorList>
            <person name="Chen Z.Jr."/>
            <person name="Lei X."/>
            <person name="Lai Q."/>
            <person name="Li Y."/>
            <person name="Zhang B."/>
            <person name="Zhang J."/>
            <person name="Zhang H."/>
            <person name="Yang L."/>
            <person name="Zheng W."/>
            <person name="Tian Y."/>
            <person name="Yu Z."/>
            <person name="Xu H.Jr."/>
            <person name="Zheng T."/>
        </authorList>
    </citation>
    <scope>NUCLEOTIDE SEQUENCE [LARGE SCALE GENOMIC DNA]</scope>
    <source>
        <strain evidence="2 3">KD52</strain>
    </source>
</reference>
<dbReference type="AlphaFoldDB" id="A0A098S333"/>
<feature type="transmembrane region" description="Helical" evidence="1">
    <location>
        <begin position="261"/>
        <end position="278"/>
    </location>
</feature>
<evidence type="ECO:0000256" key="1">
    <source>
        <dbReference type="SAM" id="Phobius"/>
    </source>
</evidence>
<keyword evidence="1" id="KW-0812">Transmembrane</keyword>
<proteinExistence type="predicted"/>
<organism evidence="2 3">
    <name type="scientific">Phaeodactylibacter xiamenensis</name>
    <dbReference type="NCBI Taxonomy" id="1524460"/>
    <lineage>
        <taxon>Bacteria</taxon>
        <taxon>Pseudomonadati</taxon>
        <taxon>Bacteroidota</taxon>
        <taxon>Saprospiria</taxon>
        <taxon>Saprospirales</taxon>
        <taxon>Haliscomenobacteraceae</taxon>
        <taxon>Phaeodactylibacter</taxon>
    </lineage>
</organism>
<evidence type="ECO:0000313" key="2">
    <source>
        <dbReference type="EMBL" id="KGE85602.1"/>
    </source>
</evidence>
<feature type="transmembrane region" description="Helical" evidence="1">
    <location>
        <begin position="84"/>
        <end position="111"/>
    </location>
</feature>
<dbReference type="RefSeq" id="WP_044227538.1">
    <property type="nucleotide sequence ID" value="NZ_JBKAGJ010000003.1"/>
</dbReference>
<evidence type="ECO:0000313" key="3">
    <source>
        <dbReference type="Proteomes" id="UP000029736"/>
    </source>
</evidence>
<name>A0A098S333_9BACT</name>
<keyword evidence="1" id="KW-0472">Membrane</keyword>
<keyword evidence="3" id="KW-1185">Reference proteome</keyword>
<accession>A0A098S333</accession>
<comment type="caution">
    <text evidence="2">The sequence shown here is derived from an EMBL/GenBank/DDBJ whole genome shotgun (WGS) entry which is preliminary data.</text>
</comment>
<gene>
    <name evidence="2" type="ORF">IX84_26270</name>
</gene>
<protein>
    <submittedName>
        <fullName evidence="2">Uncharacterized protein</fullName>
    </submittedName>
</protein>
<keyword evidence="1" id="KW-1133">Transmembrane helix</keyword>
<dbReference type="Proteomes" id="UP000029736">
    <property type="component" value="Unassembled WGS sequence"/>
</dbReference>
<dbReference type="OrthoDB" id="1490724at2"/>
<dbReference type="STRING" id="1524460.IX84_26270"/>
<dbReference type="EMBL" id="JPOS01000084">
    <property type="protein sequence ID" value="KGE85602.1"/>
    <property type="molecule type" value="Genomic_DNA"/>
</dbReference>
<sequence length="470" mass="54190">MEWQSQTLTETDIKSATLRYLKHHYRFRQRQGGWELSSDLRGKGGIVADGFLSFVQPSGEVFRATFEATSYDTKAEVRYRKQKILLYWDAAAVAACFACGLLLLGLFRAWFTVEALTLTGAIALFIAFFTFGFFGFLLLFRGWRRYRYIYAIEQFKRYHADEQWVALGEDVFANLTSDPYYLELKKQCIYNGMGLLIVRPDKSILMQLSPARKDVFGKKRSNIDFLRQDDLQRMLDEGRYPEWMATLKPENLLRFQRRYKYQMLIVGICLAITSGVLYQEMQELKTIEEESPEAYLRRMADVRKRNESYTQPITFVLDTLITWPYPIRKDMEPYLSLQPAQPESVTVPPVARSGASSEGFVGHLDDAAPYTYDCSRLRPLTSTGYIIQEGVYQSYSAVTARIRELEGFGFTASAVWLGCFDELESGYALYFGLIFDDPTSARSSLENYQQRLGDNVLNLNLQLRSLTPLE</sequence>
<feature type="transmembrane region" description="Helical" evidence="1">
    <location>
        <begin position="117"/>
        <end position="140"/>
    </location>
</feature>